<name>A0A1H9NZJ2_9BACT</name>
<dbReference type="Proteomes" id="UP000199021">
    <property type="component" value="Unassembled WGS sequence"/>
</dbReference>
<dbReference type="RefSeq" id="WP_090173338.1">
    <property type="nucleotide sequence ID" value="NZ_FOFB01000041.1"/>
</dbReference>
<feature type="signal peptide" evidence="1">
    <location>
        <begin position="1"/>
        <end position="19"/>
    </location>
</feature>
<proteinExistence type="predicted"/>
<evidence type="ECO:0008006" key="4">
    <source>
        <dbReference type="Google" id="ProtNLM"/>
    </source>
</evidence>
<evidence type="ECO:0000313" key="3">
    <source>
        <dbReference type="Proteomes" id="UP000199021"/>
    </source>
</evidence>
<evidence type="ECO:0000256" key="1">
    <source>
        <dbReference type="SAM" id="SignalP"/>
    </source>
</evidence>
<sequence>MRHLAILFLLIPLFFAASCEEEVEPPVDFSADLAYFPLELNQPLYYAVDSLVVFNTVSGIVYDTASAEVRETLVEEFVAGDGTTVYRGERWQRSSPADPWVFLQTYTVSRSQTTAIREEDNLTFTKLVFPIDRGKSWDGNAAFDPTREFVVGGEFLNIYNGWQYRYDTTEAAVTLSTGVTLENTIVVEQAEVDNLIDRRIAFERYAPGIGLVERFIDARATQCRTCCSLDFMLCNDLSWDEKAEKGFLIRQTLLRTE</sequence>
<reference evidence="3" key="1">
    <citation type="submission" date="2016-10" db="EMBL/GenBank/DDBJ databases">
        <authorList>
            <person name="Varghese N."/>
            <person name="Submissions S."/>
        </authorList>
    </citation>
    <scope>NUCLEOTIDE SEQUENCE [LARGE SCALE GENOMIC DNA]</scope>
    <source>
        <strain evidence="3">DSM 24740</strain>
    </source>
</reference>
<dbReference type="EMBL" id="FOFB01000041">
    <property type="protein sequence ID" value="SER41348.1"/>
    <property type="molecule type" value="Genomic_DNA"/>
</dbReference>
<dbReference type="STRING" id="478744.SAMN05444359_14111"/>
<gene>
    <name evidence="2" type="ORF">SAMN05444359_14111</name>
</gene>
<feature type="chain" id="PRO_5011571431" description="LPS export ABC transporter periplasmic protein LptC" evidence="1">
    <location>
        <begin position="20"/>
        <end position="257"/>
    </location>
</feature>
<dbReference type="OrthoDB" id="668891at2"/>
<protein>
    <recommendedName>
        <fullName evidence="4">LPS export ABC transporter periplasmic protein LptC</fullName>
    </recommendedName>
</protein>
<dbReference type="AlphaFoldDB" id="A0A1H9NZJ2"/>
<evidence type="ECO:0000313" key="2">
    <source>
        <dbReference type="EMBL" id="SER41348.1"/>
    </source>
</evidence>
<accession>A0A1H9NZJ2</accession>
<keyword evidence="1" id="KW-0732">Signal</keyword>
<keyword evidence="3" id="KW-1185">Reference proteome</keyword>
<dbReference type="InParanoid" id="A0A1H9NZJ2"/>
<dbReference type="PROSITE" id="PS51257">
    <property type="entry name" value="PROKAR_LIPOPROTEIN"/>
    <property type="match status" value="1"/>
</dbReference>
<organism evidence="2 3">
    <name type="scientific">Neolewinella agarilytica</name>
    <dbReference type="NCBI Taxonomy" id="478744"/>
    <lineage>
        <taxon>Bacteria</taxon>
        <taxon>Pseudomonadati</taxon>
        <taxon>Bacteroidota</taxon>
        <taxon>Saprospiria</taxon>
        <taxon>Saprospirales</taxon>
        <taxon>Lewinellaceae</taxon>
        <taxon>Neolewinella</taxon>
    </lineage>
</organism>